<organism evidence="2">
    <name type="scientific">Oppiella nova</name>
    <dbReference type="NCBI Taxonomy" id="334625"/>
    <lineage>
        <taxon>Eukaryota</taxon>
        <taxon>Metazoa</taxon>
        <taxon>Ecdysozoa</taxon>
        <taxon>Arthropoda</taxon>
        <taxon>Chelicerata</taxon>
        <taxon>Arachnida</taxon>
        <taxon>Acari</taxon>
        <taxon>Acariformes</taxon>
        <taxon>Sarcoptiformes</taxon>
        <taxon>Oribatida</taxon>
        <taxon>Brachypylina</taxon>
        <taxon>Oppioidea</taxon>
        <taxon>Oppiidae</taxon>
        <taxon>Oppiella</taxon>
    </lineage>
</organism>
<dbReference type="SUPFAM" id="SSF49899">
    <property type="entry name" value="Concanavalin A-like lectins/glucanases"/>
    <property type="match status" value="1"/>
</dbReference>
<evidence type="ECO:0000259" key="1">
    <source>
        <dbReference type="PROSITE" id="PS51762"/>
    </source>
</evidence>
<dbReference type="InterPro" id="IPR000757">
    <property type="entry name" value="Beta-glucanase-like"/>
</dbReference>
<dbReference type="OrthoDB" id="4781at2759"/>
<dbReference type="Gene3D" id="2.60.120.200">
    <property type="match status" value="1"/>
</dbReference>
<feature type="domain" description="GH16" evidence="1">
    <location>
        <begin position="1"/>
        <end position="141"/>
    </location>
</feature>
<proteinExistence type="predicted"/>
<dbReference type="GO" id="GO:0005975">
    <property type="term" value="P:carbohydrate metabolic process"/>
    <property type="evidence" value="ECO:0007669"/>
    <property type="project" value="InterPro"/>
</dbReference>
<dbReference type="Pfam" id="PF00722">
    <property type="entry name" value="Glyco_hydro_16"/>
    <property type="match status" value="1"/>
</dbReference>
<reference evidence="2" key="1">
    <citation type="submission" date="2020-11" db="EMBL/GenBank/DDBJ databases">
        <authorList>
            <person name="Tran Van P."/>
        </authorList>
    </citation>
    <scope>NUCLEOTIDE SEQUENCE</scope>
</reference>
<evidence type="ECO:0000313" key="3">
    <source>
        <dbReference type="Proteomes" id="UP000728032"/>
    </source>
</evidence>
<dbReference type="GO" id="GO:0004553">
    <property type="term" value="F:hydrolase activity, hydrolyzing O-glycosyl compounds"/>
    <property type="evidence" value="ECO:0007669"/>
    <property type="project" value="InterPro"/>
</dbReference>
<gene>
    <name evidence="2" type="ORF">ONB1V03_LOCUS19116</name>
</gene>
<protein>
    <recommendedName>
        <fullName evidence="1">GH16 domain-containing protein</fullName>
    </recommendedName>
</protein>
<accession>A0A7R9QXW2</accession>
<name>A0A7R9QXW2_9ACAR</name>
<dbReference type="AlphaFoldDB" id="A0A7R9QXW2"/>
<dbReference type="Proteomes" id="UP000728032">
    <property type="component" value="Unassembled WGS sequence"/>
</dbReference>
<dbReference type="EMBL" id="OC943130">
    <property type="protein sequence ID" value="CAD7662556.1"/>
    <property type="molecule type" value="Genomic_DNA"/>
</dbReference>
<dbReference type="PROSITE" id="PS51762">
    <property type="entry name" value="GH16_2"/>
    <property type="match status" value="1"/>
</dbReference>
<dbReference type="InterPro" id="IPR013320">
    <property type="entry name" value="ConA-like_dom_sf"/>
</dbReference>
<dbReference type="EMBL" id="CAJPVJ010028305">
    <property type="protein sequence ID" value="CAG2179692.1"/>
    <property type="molecule type" value="Genomic_DNA"/>
</dbReference>
<feature type="non-terminal residue" evidence="2">
    <location>
        <position position="1"/>
    </location>
</feature>
<sequence>METRAALPRGKMLSPEIKISIGTLTVYLIGNNDANRRFQNSYNTPDLLNETYPDTDALIAESDLTNFHTYGLQFNRHDIHWYFDGHNQMSLTGAYARDFSSNPVYISIALNIGGNEYANQSLEDSDHMEWQCSAFIVDYIR</sequence>
<evidence type="ECO:0000313" key="2">
    <source>
        <dbReference type="EMBL" id="CAD7662556.1"/>
    </source>
</evidence>
<keyword evidence="3" id="KW-1185">Reference proteome</keyword>